<feature type="domain" description="F-box" evidence="1">
    <location>
        <begin position="34"/>
        <end position="70"/>
    </location>
</feature>
<reference evidence="2 3" key="1">
    <citation type="journal article" date="2018" name="Evol. Lett.">
        <title>Horizontal gene cluster transfer increased hallucinogenic mushroom diversity.</title>
        <authorList>
            <person name="Reynolds H.T."/>
            <person name="Vijayakumar V."/>
            <person name="Gluck-Thaler E."/>
            <person name="Korotkin H.B."/>
            <person name="Matheny P.B."/>
            <person name="Slot J.C."/>
        </authorList>
    </citation>
    <scope>NUCLEOTIDE SEQUENCE [LARGE SCALE GENOMIC DNA]</scope>
    <source>
        <strain evidence="2 3">SRW20</strain>
    </source>
</reference>
<sequence length="568" mass="63927">MTFSEEEDNLQPQESGIFTEDDRFIDESPTRIPTFTLTDLPNEITLHILSHVPDSDLLTLSFLSRTLHTLALPLYLARKNFGPRPGNQLVLYDYNALDALEALEASFLRVPLKRLYYPVDCAKDARKLTKDFRMLKELLDRKLEVLEEAQVDFWNPTPATEAEFLTGAVLSTSAVSGSRPSESDIGLPEEVHRDFLALLDAVLARGCRSLRISHSGALMPAVMKIGNDVRRDLGGGFGPALLRDVYWQLRTQIFLPLSRLLPTGTRQRNSLHTFDLHSPLAFQSSIFSSWTLRTLNSSAITTLSISQQFGLDEGFWSVVLPCIDIPTLTSLYLGPSSMRFSDLLTFLARHDRIRKLLLGGSLRPSLDENMQRFSISLPCLEHLSAPSHLLNHLIGPTSRVSAPVLSSVTISLFIEHNQHYQSSMLNDPLFYTFSRLKALQEVHLSLSFASLPTSWELPHRSRITNCLSSTSLSSTGSWNTLFSSHQEQVHDLITHMDLELKVYSLPLFPLATKLQGLVTRFPKLRHLRITSLSKDEERVDGLRKDMAVRVLLGHCPQLDSVEFGCPER</sequence>
<dbReference type="Proteomes" id="UP000284706">
    <property type="component" value="Unassembled WGS sequence"/>
</dbReference>
<dbReference type="InterPro" id="IPR036047">
    <property type="entry name" value="F-box-like_dom_sf"/>
</dbReference>
<dbReference type="SMART" id="SM00256">
    <property type="entry name" value="FBOX"/>
    <property type="match status" value="1"/>
</dbReference>
<dbReference type="SUPFAM" id="SSF81383">
    <property type="entry name" value="F-box domain"/>
    <property type="match status" value="1"/>
</dbReference>
<dbReference type="InParanoid" id="A0A409VIG8"/>
<evidence type="ECO:0000313" key="2">
    <source>
        <dbReference type="EMBL" id="PPQ66017.1"/>
    </source>
</evidence>
<dbReference type="Pfam" id="PF00646">
    <property type="entry name" value="F-box"/>
    <property type="match status" value="1"/>
</dbReference>
<dbReference type="Gene3D" id="1.20.1280.50">
    <property type="match status" value="1"/>
</dbReference>
<dbReference type="InterPro" id="IPR001810">
    <property type="entry name" value="F-box_dom"/>
</dbReference>
<keyword evidence="3" id="KW-1185">Reference proteome</keyword>
<dbReference type="OrthoDB" id="2635672at2759"/>
<comment type="caution">
    <text evidence="2">The sequence shown here is derived from an EMBL/GenBank/DDBJ whole genome shotgun (WGS) entry which is preliminary data.</text>
</comment>
<proteinExistence type="predicted"/>
<accession>A0A409VIG8</accession>
<gene>
    <name evidence="2" type="ORF">CVT26_010773</name>
</gene>
<evidence type="ECO:0000313" key="3">
    <source>
        <dbReference type="Proteomes" id="UP000284706"/>
    </source>
</evidence>
<name>A0A409VIG8_9AGAR</name>
<dbReference type="PROSITE" id="PS50181">
    <property type="entry name" value="FBOX"/>
    <property type="match status" value="1"/>
</dbReference>
<organism evidence="2 3">
    <name type="scientific">Gymnopilus dilepis</name>
    <dbReference type="NCBI Taxonomy" id="231916"/>
    <lineage>
        <taxon>Eukaryota</taxon>
        <taxon>Fungi</taxon>
        <taxon>Dikarya</taxon>
        <taxon>Basidiomycota</taxon>
        <taxon>Agaricomycotina</taxon>
        <taxon>Agaricomycetes</taxon>
        <taxon>Agaricomycetidae</taxon>
        <taxon>Agaricales</taxon>
        <taxon>Agaricineae</taxon>
        <taxon>Hymenogastraceae</taxon>
        <taxon>Gymnopilus</taxon>
    </lineage>
</organism>
<evidence type="ECO:0000259" key="1">
    <source>
        <dbReference type="PROSITE" id="PS50181"/>
    </source>
</evidence>
<dbReference type="EMBL" id="NHYE01005640">
    <property type="protein sequence ID" value="PPQ66017.1"/>
    <property type="molecule type" value="Genomic_DNA"/>
</dbReference>
<protein>
    <recommendedName>
        <fullName evidence="1">F-box domain-containing protein</fullName>
    </recommendedName>
</protein>
<dbReference type="AlphaFoldDB" id="A0A409VIG8"/>